<dbReference type="Gene3D" id="3.40.720.10">
    <property type="entry name" value="Alkaline Phosphatase, subunit A"/>
    <property type="match status" value="1"/>
</dbReference>
<dbReference type="InterPro" id="IPR017850">
    <property type="entry name" value="Alkaline_phosphatase_core_sf"/>
</dbReference>
<dbReference type="AlphaFoldDB" id="A0A0S8G289"/>
<protein>
    <submittedName>
        <fullName evidence="1">Uncharacterized protein</fullName>
    </submittedName>
</protein>
<organism evidence="1 2">
    <name type="scientific">candidate division WOR_3 bacterium SM23_60</name>
    <dbReference type="NCBI Taxonomy" id="1703780"/>
    <lineage>
        <taxon>Bacteria</taxon>
        <taxon>Bacteria division WOR-3</taxon>
    </lineage>
</organism>
<comment type="caution">
    <text evidence="1">The sequence shown here is derived from an EMBL/GenBank/DDBJ whole genome shotgun (WGS) entry which is preliminary data.</text>
</comment>
<dbReference type="Proteomes" id="UP000051096">
    <property type="component" value="Unassembled WGS sequence"/>
</dbReference>
<sequence>MKRKEEIFSGPYFDLLPDIVWLPDTDYRINANLYPALISRRLDAPHITGEHMAAADGIFILNGSGVMGSTRIEGAHIADLAPTILYMMDVPIPSDMDGKVLRRAFETSYREPQYTKAGEAEKKDFAFTQKEEKKLEERLKGLGYL</sequence>
<proteinExistence type="predicted"/>
<evidence type="ECO:0000313" key="1">
    <source>
        <dbReference type="EMBL" id="KPK67043.1"/>
    </source>
</evidence>
<name>A0A0S8G289_UNCW3</name>
<dbReference type="EMBL" id="LJUO01000244">
    <property type="protein sequence ID" value="KPK67043.1"/>
    <property type="molecule type" value="Genomic_DNA"/>
</dbReference>
<accession>A0A0S8G289</accession>
<evidence type="ECO:0000313" key="2">
    <source>
        <dbReference type="Proteomes" id="UP000051096"/>
    </source>
</evidence>
<gene>
    <name evidence="1" type="ORF">AMJ87_14025</name>
</gene>
<reference evidence="1 2" key="1">
    <citation type="journal article" date="2015" name="Microbiome">
        <title>Genomic resolution of linkages in carbon, nitrogen, and sulfur cycling among widespread estuary sediment bacteria.</title>
        <authorList>
            <person name="Baker B.J."/>
            <person name="Lazar C.S."/>
            <person name="Teske A.P."/>
            <person name="Dick G.J."/>
        </authorList>
    </citation>
    <scope>NUCLEOTIDE SEQUENCE [LARGE SCALE GENOMIC DNA]</scope>
    <source>
        <strain evidence="1">SM23_60</strain>
    </source>
</reference>
<dbReference type="SUPFAM" id="SSF53649">
    <property type="entry name" value="Alkaline phosphatase-like"/>
    <property type="match status" value="1"/>
</dbReference>